<dbReference type="Pfam" id="PF08279">
    <property type="entry name" value="HTH_11"/>
    <property type="match status" value="1"/>
</dbReference>
<dbReference type="GO" id="GO:0003677">
    <property type="term" value="F:DNA binding"/>
    <property type="evidence" value="ECO:0007669"/>
    <property type="project" value="UniProtKB-KW"/>
</dbReference>
<dbReference type="Gene3D" id="1.10.10.10">
    <property type="entry name" value="Winged helix-like DNA-binding domain superfamily/Winged helix DNA-binding domain"/>
    <property type="match status" value="1"/>
</dbReference>
<dbReference type="EMBL" id="BMNA01000003">
    <property type="protein sequence ID" value="GGL98268.1"/>
    <property type="molecule type" value="Genomic_DNA"/>
</dbReference>
<name>A0A917SVM8_9ACTN</name>
<protein>
    <submittedName>
        <fullName evidence="5">DeoR family transcriptional regulator</fullName>
    </submittedName>
</protein>
<proteinExistence type="predicted"/>
<evidence type="ECO:0000259" key="4">
    <source>
        <dbReference type="PROSITE" id="PS51000"/>
    </source>
</evidence>
<dbReference type="GO" id="GO:0003700">
    <property type="term" value="F:DNA-binding transcription factor activity"/>
    <property type="evidence" value="ECO:0007669"/>
    <property type="project" value="InterPro"/>
</dbReference>
<dbReference type="PROSITE" id="PS52050">
    <property type="entry name" value="WYL"/>
    <property type="match status" value="1"/>
</dbReference>
<reference evidence="5" key="2">
    <citation type="submission" date="2020-09" db="EMBL/GenBank/DDBJ databases">
        <authorList>
            <person name="Sun Q."/>
            <person name="Zhou Y."/>
        </authorList>
    </citation>
    <scope>NUCLEOTIDE SEQUENCE</scope>
    <source>
        <strain evidence="5">CGMCC 4.7308</strain>
    </source>
</reference>
<dbReference type="InterPro" id="IPR001034">
    <property type="entry name" value="DeoR_HTH"/>
</dbReference>
<dbReference type="InterPro" id="IPR051534">
    <property type="entry name" value="CBASS_pafABC_assoc_protein"/>
</dbReference>
<dbReference type="InterPro" id="IPR018356">
    <property type="entry name" value="Tscrpt_reg_HTH_DeoR_CS"/>
</dbReference>
<keyword evidence="3" id="KW-0804">Transcription</keyword>
<dbReference type="Pfam" id="PF13280">
    <property type="entry name" value="WYL"/>
    <property type="match status" value="1"/>
</dbReference>
<dbReference type="PROSITE" id="PS00894">
    <property type="entry name" value="HTH_DEOR_1"/>
    <property type="match status" value="1"/>
</dbReference>
<feature type="domain" description="HTH deoR-type" evidence="4">
    <location>
        <begin position="19"/>
        <end position="78"/>
    </location>
</feature>
<dbReference type="PIRSF" id="PIRSF016838">
    <property type="entry name" value="PafC"/>
    <property type="match status" value="1"/>
</dbReference>
<keyword evidence="1" id="KW-0805">Transcription regulation</keyword>
<evidence type="ECO:0000256" key="3">
    <source>
        <dbReference type="ARBA" id="ARBA00023163"/>
    </source>
</evidence>
<dbReference type="PROSITE" id="PS51000">
    <property type="entry name" value="HTH_DEOR_2"/>
    <property type="match status" value="1"/>
</dbReference>
<organism evidence="5 6">
    <name type="scientific">Nakamurella endophytica</name>
    <dbReference type="NCBI Taxonomy" id="1748367"/>
    <lineage>
        <taxon>Bacteria</taxon>
        <taxon>Bacillati</taxon>
        <taxon>Actinomycetota</taxon>
        <taxon>Actinomycetes</taxon>
        <taxon>Nakamurellales</taxon>
        <taxon>Nakamurellaceae</taxon>
        <taxon>Nakamurella</taxon>
    </lineage>
</organism>
<dbReference type="Proteomes" id="UP000655208">
    <property type="component" value="Unassembled WGS sequence"/>
</dbReference>
<sequence>MAGSCGTIDAVPTTSAPTASRRLLSLLSLLQARREWPGPALLERLGVSERTLRRDIDRLRELGYPIRAARGPHGGYRLDAGAQLPPLLFDDDQAVAVAVALRSVAVTGAGVQDAAAQALQTVRHLMPARLRARVDTLELTAVPAAGEQAAADPAVLYAVSAAIRAREGLRFDYASPAPVGQAGTDTTDGRPRHLQPHHLVARGGRWYLVGWDTRRGDWRVYRVDRIGLRTPNGPRFAPRQVPGGDVAAFLAGRFKGSETGDKWPCLGTAVLHCPAAQVVPFTADGAVEMLGAERSRVVLGAWSWPALAATLARFDADIDDVEPADLRQAFADLARRATRASGRRDSGQRPGQR</sequence>
<evidence type="ECO:0000313" key="5">
    <source>
        <dbReference type="EMBL" id="GGL98268.1"/>
    </source>
</evidence>
<dbReference type="SUPFAM" id="SSF46785">
    <property type="entry name" value="Winged helix' DNA-binding domain"/>
    <property type="match status" value="1"/>
</dbReference>
<keyword evidence="2" id="KW-0238">DNA-binding</keyword>
<accession>A0A917SVM8</accession>
<reference evidence="5" key="1">
    <citation type="journal article" date="2014" name="Int. J. Syst. Evol. Microbiol.">
        <title>Complete genome sequence of Corynebacterium casei LMG S-19264T (=DSM 44701T), isolated from a smear-ripened cheese.</title>
        <authorList>
            <consortium name="US DOE Joint Genome Institute (JGI-PGF)"/>
            <person name="Walter F."/>
            <person name="Albersmeier A."/>
            <person name="Kalinowski J."/>
            <person name="Ruckert C."/>
        </authorList>
    </citation>
    <scope>NUCLEOTIDE SEQUENCE</scope>
    <source>
        <strain evidence="5">CGMCC 4.7308</strain>
    </source>
</reference>
<dbReference type="InterPro" id="IPR013196">
    <property type="entry name" value="HTH_11"/>
</dbReference>
<dbReference type="InterPro" id="IPR026881">
    <property type="entry name" value="WYL_dom"/>
</dbReference>
<comment type="caution">
    <text evidence="5">The sequence shown here is derived from an EMBL/GenBank/DDBJ whole genome shotgun (WGS) entry which is preliminary data.</text>
</comment>
<dbReference type="PANTHER" id="PTHR34580:SF3">
    <property type="entry name" value="PROTEIN PAFB"/>
    <property type="match status" value="1"/>
</dbReference>
<dbReference type="InterPro" id="IPR028349">
    <property type="entry name" value="PafC-like"/>
</dbReference>
<dbReference type="PANTHER" id="PTHR34580">
    <property type="match status" value="1"/>
</dbReference>
<dbReference type="InterPro" id="IPR036390">
    <property type="entry name" value="WH_DNA-bd_sf"/>
</dbReference>
<evidence type="ECO:0000256" key="2">
    <source>
        <dbReference type="ARBA" id="ARBA00023125"/>
    </source>
</evidence>
<gene>
    <name evidence="5" type="ORF">GCM10011594_17760</name>
</gene>
<evidence type="ECO:0000256" key="1">
    <source>
        <dbReference type="ARBA" id="ARBA00023015"/>
    </source>
</evidence>
<dbReference type="InterPro" id="IPR036388">
    <property type="entry name" value="WH-like_DNA-bd_sf"/>
</dbReference>
<keyword evidence="6" id="KW-1185">Reference proteome</keyword>
<evidence type="ECO:0000313" key="6">
    <source>
        <dbReference type="Proteomes" id="UP000655208"/>
    </source>
</evidence>
<dbReference type="AlphaFoldDB" id="A0A917SVM8"/>